<dbReference type="FunFam" id="1.25.40.10:FF:000366">
    <property type="entry name" value="Pentatricopeptide (PPR) repeat-containing protein"/>
    <property type="match status" value="1"/>
</dbReference>
<dbReference type="PROSITE" id="PS51375">
    <property type="entry name" value="PPR"/>
    <property type="match status" value="5"/>
</dbReference>
<feature type="repeat" description="PPR" evidence="2">
    <location>
        <begin position="170"/>
        <end position="200"/>
    </location>
</feature>
<gene>
    <name evidence="4" type="ORF">HHK36_007412</name>
</gene>
<dbReference type="GO" id="GO:0003723">
    <property type="term" value="F:RNA binding"/>
    <property type="evidence" value="ECO:0007669"/>
    <property type="project" value="InterPro"/>
</dbReference>
<dbReference type="Pfam" id="PF13041">
    <property type="entry name" value="PPR_2"/>
    <property type="match status" value="1"/>
</dbReference>
<dbReference type="Pfam" id="PF14432">
    <property type="entry name" value="DYW_deaminase"/>
    <property type="match status" value="1"/>
</dbReference>
<dbReference type="FunFam" id="1.25.40.10:FF:000470">
    <property type="entry name" value="Pentatricopeptide repeat-containing protein At5g66520"/>
    <property type="match status" value="1"/>
</dbReference>
<organism evidence="4 5">
    <name type="scientific">Tetracentron sinense</name>
    <name type="common">Spur-leaf</name>
    <dbReference type="NCBI Taxonomy" id="13715"/>
    <lineage>
        <taxon>Eukaryota</taxon>
        <taxon>Viridiplantae</taxon>
        <taxon>Streptophyta</taxon>
        <taxon>Embryophyta</taxon>
        <taxon>Tracheophyta</taxon>
        <taxon>Spermatophyta</taxon>
        <taxon>Magnoliopsida</taxon>
        <taxon>Trochodendrales</taxon>
        <taxon>Trochodendraceae</taxon>
        <taxon>Tetracentron</taxon>
    </lineage>
</organism>
<keyword evidence="1" id="KW-0677">Repeat</keyword>
<feature type="repeat" description="PPR" evidence="2">
    <location>
        <begin position="271"/>
        <end position="301"/>
    </location>
</feature>
<dbReference type="InterPro" id="IPR046960">
    <property type="entry name" value="PPR_At4g14850-like_plant"/>
</dbReference>
<dbReference type="InterPro" id="IPR011990">
    <property type="entry name" value="TPR-like_helical_dom_sf"/>
</dbReference>
<keyword evidence="5" id="KW-1185">Reference proteome</keyword>
<dbReference type="EMBL" id="JABCRI010000004">
    <property type="protein sequence ID" value="KAF8408263.1"/>
    <property type="molecule type" value="Genomic_DNA"/>
</dbReference>
<evidence type="ECO:0000313" key="4">
    <source>
        <dbReference type="EMBL" id="KAF8408263.1"/>
    </source>
</evidence>
<dbReference type="InterPro" id="IPR032867">
    <property type="entry name" value="DYW_dom"/>
</dbReference>
<feature type="repeat" description="PPR" evidence="2">
    <location>
        <begin position="100"/>
        <end position="134"/>
    </location>
</feature>
<dbReference type="OMA" id="INAMSME"/>
<dbReference type="GO" id="GO:0008270">
    <property type="term" value="F:zinc ion binding"/>
    <property type="evidence" value="ECO:0007669"/>
    <property type="project" value="InterPro"/>
</dbReference>
<dbReference type="OrthoDB" id="185373at2759"/>
<dbReference type="Gene3D" id="1.25.40.10">
    <property type="entry name" value="Tetratricopeptide repeat domain"/>
    <property type="match status" value="3"/>
</dbReference>
<feature type="domain" description="DYW" evidence="3">
    <location>
        <begin position="517"/>
        <end position="609"/>
    </location>
</feature>
<comment type="caution">
    <text evidence="4">The sequence shown here is derived from an EMBL/GenBank/DDBJ whole genome shotgun (WGS) entry which is preliminary data.</text>
</comment>
<dbReference type="PANTHER" id="PTHR47926:SF537">
    <property type="entry name" value="PENTACOTRIPEPTIDE-REPEAT REGION OF PRORP DOMAIN-CONTAINING PROTEIN"/>
    <property type="match status" value="1"/>
</dbReference>
<reference evidence="4 5" key="1">
    <citation type="submission" date="2020-04" db="EMBL/GenBank/DDBJ databases">
        <title>Plant Genome Project.</title>
        <authorList>
            <person name="Zhang R.-G."/>
        </authorList>
    </citation>
    <scope>NUCLEOTIDE SEQUENCE [LARGE SCALE GENOMIC DNA]</scope>
    <source>
        <strain evidence="4">YNK0</strain>
        <tissue evidence="4">Leaf</tissue>
    </source>
</reference>
<dbReference type="Pfam" id="PF20431">
    <property type="entry name" value="E_motif"/>
    <property type="match status" value="1"/>
</dbReference>
<proteinExistence type="predicted"/>
<dbReference type="Pfam" id="PF12854">
    <property type="entry name" value="PPR_1"/>
    <property type="match status" value="1"/>
</dbReference>
<evidence type="ECO:0000259" key="3">
    <source>
        <dbReference type="Pfam" id="PF14432"/>
    </source>
</evidence>
<evidence type="ECO:0000313" key="5">
    <source>
        <dbReference type="Proteomes" id="UP000655225"/>
    </source>
</evidence>
<protein>
    <recommendedName>
        <fullName evidence="3">DYW domain-containing protein</fullName>
    </recommendedName>
</protein>
<dbReference type="InterPro" id="IPR046848">
    <property type="entry name" value="E_motif"/>
</dbReference>
<sequence length="609" mass="68723">MASPSAPLFIKIQQPPHKAKPIWLCTPTYTNLLLNHPNFLSLLQKCKSINQLRQIHGHFFASGLSYDPYALSAIFEFSAVSDYRSLDYALQIFHAFDSPTLFSFNTIIRAFSTSRTPEKSIHFFLQMLYYGILPNKYTYPFVLKSLSVESELTPGKMVHGQVIKMGSSSDSYVYSSLIHFYSLCGAIDDSRKLFDRMPQRNAVCWSAMISGCVQASLFKEALSLFNEFQIERLEPNESILVSVLCASAHFGALEHGRWIHLYVERNKVCLSVNLGTALINMYCKCGVVEEALKVFDRMTRKNVLSWTALISGLAMNGMGQRALEVFYEMLKSGIRPDSVTFVGVLTACSHGGLVNEAQKHFHEMRRNYGIFPRLEHYGCMVDVLGRAGLVNEALDFIKNMPIEPDAALWAALLNACSVHKNVEIGEFVGRILIELDPLNDANYVMLSNIYAYAKRWADAVEIRSLMKGRGVKKCPGCSVIEVEGVVHEFFVGDSSDPRFEALRPMLDEMSTRLRSAGYIPNTSQVLLDIDEEEKQQVLCYHSEKLAIAFGLICTDSTMPIRISKNLRACVDCHTATKVISKVFDREIIVRDRLRFHHFKGGVCSCTDYW</sequence>
<accession>A0A834ZND6</accession>
<dbReference type="InterPro" id="IPR002885">
    <property type="entry name" value="PPR_rpt"/>
</dbReference>
<feature type="repeat" description="PPR" evidence="2">
    <location>
        <begin position="302"/>
        <end position="336"/>
    </location>
</feature>
<dbReference type="FunFam" id="1.25.40.10:FF:000031">
    <property type="entry name" value="Pentatricopeptide repeat-containing protein mitochondrial"/>
    <property type="match status" value="1"/>
</dbReference>
<name>A0A834ZND6_TETSI</name>
<feature type="repeat" description="PPR" evidence="2">
    <location>
        <begin position="201"/>
        <end position="235"/>
    </location>
</feature>
<dbReference type="GO" id="GO:0009451">
    <property type="term" value="P:RNA modification"/>
    <property type="evidence" value="ECO:0007669"/>
    <property type="project" value="InterPro"/>
</dbReference>
<evidence type="ECO:0000256" key="2">
    <source>
        <dbReference type="PROSITE-ProRule" id="PRU00708"/>
    </source>
</evidence>
<dbReference type="Proteomes" id="UP000655225">
    <property type="component" value="Unassembled WGS sequence"/>
</dbReference>
<evidence type="ECO:0000256" key="1">
    <source>
        <dbReference type="ARBA" id="ARBA00022737"/>
    </source>
</evidence>
<dbReference type="Pfam" id="PF01535">
    <property type="entry name" value="PPR"/>
    <property type="match status" value="4"/>
</dbReference>
<dbReference type="AlphaFoldDB" id="A0A834ZND6"/>
<dbReference type="NCBIfam" id="TIGR00756">
    <property type="entry name" value="PPR"/>
    <property type="match status" value="3"/>
</dbReference>
<dbReference type="PANTHER" id="PTHR47926">
    <property type="entry name" value="PENTATRICOPEPTIDE REPEAT-CONTAINING PROTEIN"/>
    <property type="match status" value="1"/>
</dbReference>